<gene>
    <name evidence="2" type="ORF">FCM35_KLT00535</name>
</gene>
<dbReference type="Proteomes" id="UP000623129">
    <property type="component" value="Unassembled WGS sequence"/>
</dbReference>
<evidence type="ECO:0000256" key="1">
    <source>
        <dbReference type="SAM" id="Coils"/>
    </source>
</evidence>
<reference evidence="2" key="1">
    <citation type="submission" date="2020-01" db="EMBL/GenBank/DDBJ databases">
        <title>Genome sequence of Kobresia littledalei, the first chromosome-level genome in the family Cyperaceae.</title>
        <authorList>
            <person name="Qu G."/>
        </authorList>
    </citation>
    <scope>NUCLEOTIDE SEQUENCE</scope>
    <source>
        <strain evidence="2">C.B.Clarke</strain>
        <tissue evidence="2">Leaf</tissue>
    </source>
</reference>
<comment type="caution">
    <text evidence="2">The sequence shown here is derived from an EMBL/GenBank/DDBJ whole genome shotgun (WGS) entry which is preliminary data.</text>
</comment>
<feature type="coiled-coil region" evidence="1">
    <location>
        <begin position="58"/>
        <end position="85"/>
    </location>
</feature>
<sequence length="155" mass="17182">MVTASTLEKVNCTNKSSAASYSSGFRLASNSILSPLKGMSCCSARDVLVSLSKTISSRINLSQRMNELAEQLQKSEEKVRNAVQTESLKNAEPEDEEAVVRALACLEGENLSTIINWDELSSGIFQSILDLLKETKFLRALRLLLCSQDVLWMKY</sequence>
<evidence type="ECO:0000313" key="3">
    <source>
        <dbReference type="Proteomes" id="UP000623129"/>
    </source>
</evidence>
<protein>
    <submittedName>
        <fullName evidence="2">Uncharacterized protein</fullName>
    </submittedName>
</protein>
<dbReference type="AlphaFoldDB" id="A0A833RJS1"/>
<name>A0A833RJS1_9POAL</name>
<evidence type="ECO:0000313" key="2">
    <source>
        <dbReference type="EMBL" id="KAF3341897.1"/>
    </source>
</evidence>
<keyword evidence="3" id="KW-1185">Reference proteome</keyword>
<accession>A0A833RJS1</accession>
<dbReference type="EMBL" id="SWLB01000001">
    <property type="protein sequence ID" value="KAF3341897.1"/>
    <property type="molecule type" value="Genomic_DNA"/>
</dbReference>
<proteinExistence type="predicted"/>
<keyword evidence="1" id="KW-0175">Coiled coil</keyword>
<organism evidence="2 3">
    <name type="scientific">Carex littledalei</name>
    <dbReference type="NCBI Taxonomy" id="544730"/>
    <lineage>
        <taxon>Eukaryota</taxon>
        <taxon>Viridiplantae</taxon>
        <taxon>Streptophyta</taxon>
        <taxon>Embryophyta</taxon>
        <taxon>Tracheophyta</taxon>
        <taxon>Spermatophyta</taxon>
        <taxon>Magnoliopsida</taxon>
        <taxon>Liliopsida</taxon>
        <taxon>Poales</taxon>
        <taxon>Cyperaceae</taxon>
        <taxon>Cyperoideae</taxon>
        <taxon>Cariceae</taxon>
        <taxon>Carex</taxon>
        <taxon>Carex subgen. Euthyceras</taxon>
    </lineage>
</organism>